<dbReference type="RefSeq" id="WP_386368744.1">
    <property type="nucleotide sequence ID" value="NZ_JBHTEE010000001.1"/>
</dbReference>
<dbReference type="EMBL" id="JBHTEE010000001">
    <property type="protein sequence ID" value="MFC7604878.1"/>
    <property type="molecule type" value="Genomic_DNA"/>
</dbReference>
<dbReference type="Gene3D" id="1.25.40.10">
    <property type="entry name" value="Tetratricopeptide repeat domain"/>
    <property type="match status" value="3"/>
</dbReference>
<proteinExistence type="predicted"/>
<dbReference type="PANTHER" id="PTHR46082">
    <property type="entry name" value="ATP/GTP-BINDING PROTEIN-RELATED"/>
    <property type="match status" value="1"/>
</dbReference>
<dbReference type="SUPFAM" id="SSF52540">
    <property type="entry name" value="P-loop containing nucleoside triphosphate hydrolases"/>
    <property type="match status" value="1"/>
</dbReference>
<evidence type="ECO:0000313" key="3">
    <source>
        <dbReference type="Proteomes" id="UP001596514"/>
    </source>
</evidence>
<dbReference type="SUPFAM" id="SSF48452">
    <property type="entry name" value="TPR-like"/>
    <property type="match status" value="1"/>
</dbReference>
<dbReference type="PANTHER" id="PTHR46082:SF6">
    <property type="entry name" value="AAA+ ATPASE DOMAIN-CONTAINING PROTEIN-RELATED"/>
    <property type="match status" value="1"/>
</dbReference>
<comment type="caution">
    <text evidence="2">The sequence shown here is derived from an EMBL/GenBank/DDBJ whole genome shotgun (WGS) entry which is preliminary data.</text>
</comment>
<reference evidence="3" key="1">
    <citation type="journal article" date="2019" name="Int. J. Syst. Evol. Microbiol.">
        <title>The Global Catalogue of Microorganisms (GCM) 10K type strain sequencing project: providing services to taxonomists for standard genome sequencing and annotation.</title>
        <authorList>
            <consortium name="The Broad Institute Genomics Platform"/>
            <consortium name="The Broad Institute Genome Sequencing Center for Infectious Disease"/>
            <person name="Wu L."/>
            <person name="Ma J."/>
        </authorList>
    </citation>
    <scope>NUCLEOTIDE SEQUENCE [LARGE SCALE GENOMIC DNA]</scope>
    <source>
        <strain evidence="3">JCM 10083</strain>
    </source>
</reference>
<evidence type="ECO:0000259" key="1">
    <source>
        <dbReference type="Pfam" id="PF25000"/>
    </source>
</evidence>
<protein>
    <submittedName>
        <fullName evidence="2">Tetratricopeptide repeat protein</fullName>
    </submittedName>
</protein>
<evidence type="ECO:0000313" key="2">
    <source>
        <dbReference type="EMBL" id="MFC7604878.1"/>
    </source>
</evidence>
<dbReference type="Gene3D" id="3.40.50.300">
    <property type="entry name" value="P-loop containing nucleotide triphosphate hydrolases"/>
    <property type="match status" value="1"/>
</dbReference>
<feature type="domain" description="DUF7779" evidence="1">
    <location>
        <begin position="280"/>
        <end position="356"/>
    </location>
</feature>
<sequence length="848" mass="91632">MHHDLIQIAHVRGNVTVTQTTSDSGASAREQVVEGDIPAQPVAFQVRTDLLARLHTQVAVGGAAVVCTLTGTPGVGKTLLAASYAWACQAAGWPVVAWIPAETENQILAGLDGLAVRLGMHSVDDDAETTARRVKAWMSGTHQPCLVVFDNATDIPTVRRWCPTTGAARVVITSRNRAFSRHYAPVEVQVFTPAQAAAFLTERTGLTDEDAASELAAELGHLPLALAQAAAMIAWQKISYRAYLRSLRDLPLERHLTALEGDAYPAGAAQAILLSLALAEQATLGARRLLEVLAVLSPAGVARLLLHSAPILEPGDQSEIDELLARLADTSLITFTDDGQAVLMHRLIQRVLRERAYHEARLQQAVDTATGLLATFNAPIPTGAATWGARPSVEALLEHTGTLYAIAHLADLLTPELLDLRGWCGRRLTDLADLPRGIALLQQTLVDSERLLGVDHPATLTSRHDLAYAYGTATRATEAITLLEQVLSLRERVLGTDHPDTLTSRNNLASAYQSAGRIAEAITLFEQMLADSERVLGTDHPDTLTSRNNLASAYQSAGRIAEAITLFEQMLADSERVLGTDHPRTLTSRNNLAYTHGSAGRTTKAIILLEQVLADNERVLGTDHPNTLANRHNLANAYLSAEQVEKAVILLEQVLADNERVLGTDHPNTLANRHSLASAYQSAGRIAEAITLYEQVLADNERVLGTDHPNTLANRHSLASAYQSAKQIREAITLYQQVVTDRERVLGANHPGTLSSRHNLAYTYRSAGRIAEAITLYEQVLADSERVLGADHPNTLTNRHNLAGAYGLAGRVTEGLALYKQVLADSERALGADHPLTRMMRKNLGGTR</sequence>
<dbReference type="Pfam" id="PF13424">
    <property type="entry name" value="TPR_12"/>
    <property type="match status" value="2"/>
</dbReference>
<dbReference type="InterPro" id="IPR053137">
    <property type="entry name" value="NLR-like"/>
</dbReference>
<accession>A0ABW2T8F5</accession>
<dbReference type="Pfam" id="PF13374">
    <property type="entry name" value="TPR_10"/>
    <property type="match status" value="6"/>
</dbReference>
<dbReference type="Proteomes" id="UP001596514">
    <property type="component" value="Unassembled WGS sequence"/>
</dbReference>
<dbReference type="PRINTS" id="PR00381">
    <property type="entry name" value="KINESINLIGHT"/>
</dbReference>
<gene>
    <name evidence="2" type="ORF">ACFQVD_32715</name>
</gene>
<dbReference type="InterPro" id="IPR027417">
    <property type="entry name" value="P-loop_NTPase"/>
</dbReference>
<dbReference type="Pfam" id="PF25000">
    <property type="entry name" value="DUF7779"/>
    <property type="match status" value="1"/>
</dbReference>
<dbReference type="InterPro" id="IPR056681">
    <property type="entry name" value="DUF7779"/>
</dbReference>
<name>A0ABW2T8F5_9ACTN</name>
<organism evidence="2 3">
    <name type="scientific">Streptosporangium amethystogenes subsp. fukuiense</name>
    <dbReference type="NCBI Taxonomy" id="698418"/>
    <lineage>
        <taxon>Bacteria</taxon>
        <taxon>Bacillati</taxon>
        <taxon>Actinomycetota</taxon>
        <taxon>Actinomycetes</taxon>
        <taxon>Streptosporangiales</taxon>
        <taxon>Streptosporangiaceae</taxon>
        <taxon>Streptosporangium</taxon>
    </lineage>
</organism>
<keyword evidence="3" id="KW-1185">Reference proteome</keyword>
<dbReference type="InterPro" id="IPR011990">
    <property type="entry name" value="TPR-like_helical_dom_sf"/>
</dbReference>